<feature type="domain" description="AAA" evidence="2">
    <location>
        <begin position="8"/>
        <end position="131"/>
    </location>
</feature>
<dbReference type="Gene3D" id="3.40.50.300">
    <property type="entry name" value="P-loop containing nucleotide triphosphate hydrolases"/>
    <property type="match status" value="1"/>
</dbReference>
<proteinExistence type="predicted"/>
<evidence type="ECO:0000259" key="2">
    <source>
        <dbReference type="Pfam" id="PF13173"/>
    </source>
</evidence>
<reference evidence="3" key="1">
    <citation type="journal article" date="2021" name="PeerJ">
        <title>Extensive microbial diversity within the chicken gut microbiome revealed by metagenomics and culture.</title>
        <authorList>
            <person name="Gilroy R."/>
            <person name="Ravi A."/>
            <person name="Getino M."/>
            <person name="Pursley I."/>
            <person name="Horton D.L."/>
            <person name="Alikhan N.F."/>
            <person name="Baker D."/>
            <person name="Gharbi K."/>
            <person name="Hall N."/>
            <person name="Watson M."/>
            <person name="Adriaenssens E.M."/>
            <person name="Foster-Nyarko E."/>
            <person name="Jarju S."/>
            <person name="Secka A."/>
            <person name="Antonio M."/>
            <person name="Oren A."/>
            <person name="Chaudhuri R.R."/>
            <person name="La Ragione R."/>
            <person name="Hildebrand F."/>
            <person name="Pallen M.J."/>
        </authorList>
    </citation>
    <scope>NUCLEOTIDE SEQUENCE</scope>
    <source>
        <strain evidence="3">MalCec1-1739</strain>
    </source>
</reference>
<dbReference type="InterPro" id="IPR041682">
    <property type="entry name" value="AAA_14"/>
</dbReference>
<gene>
    <name evidence="3" type="ORF">IAA93_02945</name>
</gene>
<dbReference type="Pfam" id="PF13173">
    <property type="entry name" value="AAA_14"/>
    <property type="match status" value="1"/>
</dbReference>
<protein>
    <submittedName>
        <fullName evidence="3">AAA family ATPase</fullName>
    </submittedName>
</protein>
<dbReference type="GO" id="GO:0003700">
    <property type="term" value="F:DNA-binding transcription factor activity"/>
    <property type="evidence" value="ECO:0007669"/>
    <property type="project" value="InterPro"/>
</dbReference>
<dbReference type="AlphaFoldDB" id="A0A9D2ZU31"/>
<dbReference type="SUPFAM" id="SSF46785">
    <property type="entry name" value="Winged helix' DNA-binding domain"/>
    <property type="match status" value="1"/>
</dbReference>
<dbReference type="Pfam" id="PF01022">
    <property type="entry name" value="HTH_5"/>
    <property type="match status" value="1"/>
</dbReference>
<dbReference type="PANTHER" id="PTHR42990:SF1">
    <property type="entry name" value="AAA+ ATPASE DOMAIN-CONTAINING PROTEIN"/>
    <property type="match status" value="1"/>
</dbReference>
<dbReference type="EMBL" id="DWUP01000062">
    <property type="protein sequence ID" value="HJD52672.1"/>
    <property type="molecule type" value="Genomic_DNA"/>
</dbReference>
<organism evidence="3 4">
    <name type="scientific">Candidatus Avibacteroides avistercoris</name>
    <dbReference type="NCBI Taxonomy" id="2840690"/>
    <lineage>
        <taxon>Bacteria</taxon>
        <taxon>Pseudomonadati</taxon>
        <taxon>Bacteroidota</taxon>
        <taxon>Bacteroidia</taxon>
        <taxon>Bacteroidales</taxon>
        <taxon>Bacteroidaceae</taxon>
        <taxon>Bacteroidaceae incertae sedis</taxon>
        <taxon>Candidatus Avibacteroides</taxon>
    </lineage>
</organism>
<evidence type="ECO:0000313" key="3">
    <source>
        <dbReference type="EMBL" id="HJD52672.1"/>
    </source>
</evidence>
<dbReference type="PANTHER" id="PTHR42990">
    <property type="entry name" value="ATPASE"/>
    <property type="match status" value="1"/>
</dbReference>
<dbReference type="InterPro" id="IPR036390">
    <property type="entry name" value="WH_DNA-bd_sf"/>
</dbReference>
<evidence type="ECO:0000259" key="1">
    <source>
        <dbReference type="Pfam" id="PF01022"/>
    </source>
</evidence>
<name>A0A9D2ZU31_9BACT</name>
<sequence length="368" mass="41847">MDEIDWDDRVICIKGYRGVGKTTFLLQYARDNYARSKKCLYVDMDGFLFCDNDFCEFVDNFVSYGGQVLLLDQVGKYPGWDSDIRTCIERHSSLRIVCAIASAAVMDDDALAISSVAKFYRLRGLSFVEYLNFSTINKFRSYRLADILSDSAGVIGEVTHSIAPQDFFQNYLHHGCFPYLLEKKSFRESLLKAINLSLEIDVHLARQIDLKYLPKLKQMLYYLADGNMRNTLNISHLADYVQVSRATVMNYLKFMKDAGLLTLTYQENGEYPKKPTQILISNPNIAYVVCPAIGRAAISEIYALYALAAKHQCNKDKRADGYVIDNEYALTFVKPSVAKDDCPDVVFRSRKDNSAVRIPLWLLGFAAQ</sequence>
<accession>A0A9D2ZU31</accession>
<dbReference type="Proteomes" id="UP000787625">
    <property type="component" value="Unassembled WGS sequence"/>
</dbReference>
<dbReference type="InterPro" id="IPR001845">
    <property type="entry name" value="HTH_ArsR_DNA-bd_dom"/>
</dbReference>
<comment type="caution">
    <text evidence="3">The sequence shown here is derived from an EMBL/GenBank/DDBJ whole genome shotgun (WGS) entry which is preliminary data.</text>
</comment>
<reference evidence="3" key="2">
    <citation type="submission" date="2021-04" db="EMBL/GenBank/DDBJ databases">
        <authorList>
            <person name="Gilroy R."/>
        </authorList>
    </citation>
    <scope>NUCLEOTIDE SEQUENCE</scope>
    <source>
        <strain evidence="3">MalCec1-1739</strain>
    </source>
</reference>
<feature type="domain" description="HTH arsR-type" evidence="1">
    <location>
        <begin position="218"/>
        <end position="261"/>
    </location>
</feature>
<dbReference type="SUPFAM" id="SSF52540">
    <property type="entry name" value="P-loop containing nucleoside triphosphate hydrolases"/>
    <property type="match status" value="1"/>
</dbReference>
<dbReference type="InterPro" id="IPR027417">
    <property type="entry name" value="P-loop_NTPase"/>
</dbReference>
<evidence type="ECO:0000313" key="4">
    <source>
        <dbReference type="Proteomes" id="UP000787625"/>
    </source>
</evidence>